<feature type="chain" id="PRO_5042252792" evidence="1">
    <location>
        <begin position="19"/>
        <end position="157"/>
    </location>
</feature>
<gene>
    <name evidence="2" type="ORF">OIU84_003138</name>
</gene>
<evidence type="ECO:0000256" key="1">
    <source>
        <dbReference type="SAM" id="SignalP"/>
    </source>
</evidence>
<protein>
    <submittedName>
        <fullName evidence="2">Uncharacterized protein</fullName>
    </submittedName>
</protein>
<reference evidence="2 3" key="1">
    <citation type="journal article" date="2023" name="Int. J. Mol. Sci.">
        <title>De Novo Assembly and Annotation of 11 Diverse Shrub Willow (Salix) Genomes Reveals Novel Gene Organization in Sex-Linked Regions.</title>
        <authorList>
            <person name="Hyden B."/>
            <person name="Feng K."/>
            <person name="Yates T.B."/>
            <person name="Jawdy S."/>
            <person name="Cereghino C."/>
            <person name="Smart L.B."/>
            <person name="Muchero W."/>
        </authorList>
    </citation>
    <scope>NUCLEOTIDE SEQUENCE [LARGE SCALE GENOMIC DNA]</scope>
    <source>
        <tissue evidence="2">Shoot tip</tissue>
    </source>
</reference>
<evidence type="ECO:0000313" key="3">
    <source>
        <dbReference type="Proteomes" id="UP001162972"/>
    </source>
</evidence>
<dbReference type="EMBL" id="JAPFFJ010000011">
    <property type="protein sequence ID" value="KAJ6417361.1"/>
    <property type="molecule type" value="Genomic_DNA"/>
</dbReference>
<dbReference type="AlphaFoldDB" id="A0AAD6K5L2"/>
<keyword evidence="1" id="KW-0732">Signal</keyword>
<name>A0AAD6K5L2_9ROSI</name>
<sequence>MLFCMIQFIGLNTLAVKGLFLPFDFVLEQFKLVALPPASQIHDGVGLMYPSSVGVIKGCLFMTNGVCMEDEKFEIWGKSCYVKTNESIGVYVPNLERIHEDKFYKGKDSFLVTVHNPSFVSLQDISKVEELKVLRKSLNRTAAAIDDNQNVRVDSCP</sequence>
<keyword evidence="3" id="KW-1185">Reference proteome</keyword>
<accession>A0AAD6K5L2</accession>
<dbReference type="Proteomes" id="UP001162972">
    <property type="component" value="Chromosome 11"/>
</dbReference>
<proteinExistence type="predicted"/>
<organism evidence="2 3">
    <name type="scientific">Salix udensis</name>
    <dbReference type="NCBI Taxonomy" id="889485"/>
    <lineage>
        <taxon>Eukaryota</taxon>
        <taxon>Viridiplantae</taxon>
        <taxon>Streptophyta</taxon>
        <taxon>Embryophyta</taxon>
        <taxon>Tracheophyta</taxon>
        <taxon>Spermatophyta</taxon>
        <taxon>Magnoliopsida</taxon>
        <taxon>eudicotyledons</taxon>
        <taxon>Gunneridae</taxon>
        <taxon>Pentapetalae</taxon>
        <taxon>rosids</taxon>
        <taxon>fabids</taxon>
        <taxon>Malpighiales</taxon>
        <taxon>Salicaceae</taxon>
        <taxon>Saliceae</taxon>
        <taxon>Salix</taxon>
    </lineage>
</organism>
<evidence type="ECO:0000313" key="2">
    <source>
        <dbReference type="EMBL" id="KAJ6417361.1"/>
    </source>
</evidence>
<comment type="caution">
    <text evidence="2">The sequence shown here is derived from an EMBL/GenBank/DDBJ whole genome shotgun (WGS) entry which is preliminary data.</text>
</comment>
<feature type="signal peptide" evidence="1">
    <location>
        <begin position="1"/>
        <end position="18"/>
    </location>
</feature>